<dbReference type="CDD" id="cd08297">
    <property type="entry name" value="CAD3"/>
    <property type="match status" value="1"/>
</dbReference>
<reference evidence="8" key="1">
    <citation type="journal article" date="2020" name="Stud. Mycol.">
        <title>101 Dothideomycetes genomes: a test case for predicting lifestyles and emergence of pathogens.</title>
        <authorList>
            <person name="Haridas S."/>
            <person name="Albert R."/>
            <person name="Binder M."/>
            <person name="Bloem J."/>
            <person name="Labutti K."/>
            <person name="Salamov A."/>
            <person name="Andreopoulos B."/>
            <person name="Baker S."/>
            <person name="Barry K."/>
            <person name="Bills G."/>
            <person name="Bluhm B."/>
            <person name="Cannon C."/>
            <person name="Castanera R."/>
            <person name="Culley D."/>
            <person name="Daum C."/>
            <person name="Ezra D."/>
            <person name="Gonzalez J."/>
            <person name="Henrissat B."/>
            <person name="Kuo A."/>
            <person name="Liang C."/>
            <person name="Lipzen A."/>
            <person name="Lutzoni F."/>
            <person name="Magnuson J."/>
            <person name="Mondo S."/>
            <person name="Nolan M."/>
            <person name="Ohm R."/>
            <person name="Pangilinan J."/>
            <person name="Park H.-J."/>
            <person name="Ramirez L."/>
            <person name="Alfaro M."/>
            <person name="Sun H."/>
            <person name="Tritt A."/>
            <person name="Yoshinaga Y."/>
            <person name="Zwiers L.-H."/>
            <person name="Turgeon B."/>
            <person name="Goodwin S."/>
            <person name="Spatafora J."/>
            <person name="Crous P."/>
            <person name="Grigoriev I."/>
        </authorList>
    </citation>
    <scope>NUCLEOTIDE SEQUENCE</scope>
    <source>
        <strain evidence="8">CBS 130266</strain>
    </source>
</reference>
<evidence type="ECO:0000259" key="7">
    <source>
        <dbReference type="SMART" id="SM00829"/>
    </source>
</evidence>
<dbReference type="SUPFAM" id="SSF50129">
    <property type="entry name" value="GroES-like"/>
    <property type="match status" value="1"/>
</dbReference>
<dbReference type="EMBL" id="MU007049">
    <property type="protein sequence ID" value="KAF2429165.1"/>
    <property type="molecule type" value="Genomic_DNA"/>
</dbReference>
<evidence type="ECO:0000256" key="1">
    <source>
        <dbReference type="ARBA" id="ARBA00001947"/>
    </source>
</evidence>
<proteinExistence type="inferred from homology"/>
<dbReference type="SUPFAM" id="SSF51735">
    <property type="entry name" value="NAD(P)-binding Rossmann-fold domains"/>
    <property type="match status" value="1"/>
</dbReference>
<name>A0A9P4NPB1_9PEZI</name>
<keyword evidence="3 6" id="KW-0479">Metal-binding</keyword>
<dbReference type="GO" id="GO:0004022">
    <property type="term" value="F:alcohol dehydrogenase (NAD+) activity"/>
    <property type="evidence" value="ECO:0007669"/>
    <property type="project" value="TreeGrafter"/>
</dbReference>
<dbReference type="InterPro" id="IPR011032">
    <property type="entry name" value="GroES-like_sf"/>
</dbReference>
<comment type="cofactor">
    <cofactor evidence="1 6">
        <name>Zn(2+)</name>
        <dbReference type="ChEBI" id="CHEBI:29105"/>
    </cofactor>
</comment>
<feature type="domain" description="Enoyl reductase (ER)" evidence="7">
    <location>
        <begin position="19"/>
        <end position="356"/>
    </location>
</feature>
<keyword evidence="5" id="KW-0560">Oxidoreductase</keyword>
<comment type="similarity">
    <text evidence="2 6">Belongs to the zinc-containing alcohol dehydrogenase family.</text>
</comment>
<dbReference type="InterPro" id="IPR013154">
    <property type="entry name" value="ADH-like_N"/>
</dbReference>
<dbReference type="InterPro" id="IPR036291">
    <property type="entry name" value="NAD(P)-bd_dom_sf"/>
</dbReference>
<evidence type="ECO:0000256" key="3">
    <source>
        <dbReference type="ARBA" id="ARBA00022723"/>
    </source>
</evidence>
<accession>A0A9P4NPB1</accession>
<sequence length="360" mass="38092">MVEFEIPKECKAGVVHNEGPDFELKVEMVPVPEPGPDDVLLKLNATGICFSDVHFLLNDLAPVPMSFFGVRSPGHEGAGVVVKVGANVQNFKVGDRGGVKPLMNVCGSCNLCYNGKENYCPGAIHTGLMCTGTYQQYIVSPARYTTRIPDGLEDHLAAPIMCSASTMVCSLEDSGLNPGEWAVFPGGGGGVGIQGVQIAKAMGMRPVVIDTGEAKKKLSLEMGAEAFVDFKESPNVAEEVIKICDGIGAHGVFVTGVPGYKTAIDLVGDRISAKVMCIGLPPKDAGMILGASPHQFAVKNLTVKGTLVGTMAHTERALDYAKRGLLKQICEVYPIDRIGEAVAKLRSGQVAGRMVVDFNQ</sequence>
<gene>
    <name evidence="8" type="ORF">EJ08DRAFT_302166</name>
</gene>
<dbReference type="PANTHER" id="PTHR42940">
    <property type="entry name" value="ALCOHOL DEHYDROGENASE 1-RELATED"/>
    <property type="match status" value="1"/>
</dbReference>
<dbReference type="GO" id="GO:0008270">
    <property type="term" value="F:zinc ion binding"/>
    <property type="evidence" value="ECO:0007669"/>
    <property type="project" value="InterPro"/>
</dbReference>
<dbReference type="AlphaFoldDB" id="A0A9P4NPB1"/>
<dbReference type="Proteomes" id="UP000800235">
    <property type="component" value="Unassembled WGS sequence"/>
</dbReference>
<evidence type="ECO:0000256" key="6">
    <source>
        <dbReference type="RuleBase" id="RU361277"/>
    </source>
</evidence>
<evidence type="ECO:0000313" key="9">
    <source>
        <dbReference type="Proteomes" id="UP000800235"/>
    </source>
</evidence>
<dbReference type="SMART" id="SM00829">
    <property type="entry name" value="PKS_ER"/>
    <property type="match status" value="1"/>
</dbReference>
<dbReference type="InterPro" id="IPR002328">
    <property type="entry name" value="ADH_Zn_CS"/>
</dbReference>
<evidence type="ECO:0000256" key="5">
    <source>
        <dbReference type="ARBA" id="ARBA00023002"/>
    </source>
</evidence>
<dbReference type="OrthoDB" id="1879366at2759"/>
<comment type="caution">
    <text evidence="8">The sequence shown here is derived from an EMBL/GenBank/DDBJ whole genome shotgun (WGS) entry which is preliminary data.</text>
</comment>
<dbReference type="PROSITE" id="PS00059">
    <property type="entry name" value="ADH_ZINC"/>
    <property type="match status" value="1"/>
</dbReference>
<dbReference type="InterPro" id="IPR013149">
    <property type="entry name" value="ADH-like_C"/>
</dbReference>
<dbReference type="Pfam" id="PF08240">
    <property type="entry name" value="ADH_N"/>
    <property type="match status" value="1"/>
</dbReference>
<protein>
    <submittedName>
        <fullName evidence="8">Alcohol dehydrogenase</fullName>
    </submittedName>
</protein>
<keyword evidence="9" id="KW-1185">Reference proteome</keyword>
<dbReference type="GO" id="GO:0005737">
    <property type="term" value="C:cytoplasm"/>
    <property type="evidence" value="ECO:0007669"/>
    <property type="project" value="TreeGrafter"/>
</dbReference>
<evidence type="ECO:0000313" key="8">
    <source>
        <dbReference type="EMBL" id="KAF2429165.1"/>
    </source>
</evidence>
<dbReference type="Pfam" id="PF00107">
    <property type="entry name" value="ADH_zinc_N"/>
    <property type="match status" value="1"/>
</dbReference>
<evidence type="ECO:0000256" key="4">
    <source>
        <dbReference type="ARBA" id="ARBA00022833"/>
    </source>
</evidence>
<evidence type="ECO:0000256" key="2">
    <source>
        <dbReference type="ARBA" id="ARBA00008072"/>
    </source>
</evidence>
<dbReference type="InterPro" id="IPR020843">
    <property type="entry name" value="ER"/>
</dbReference>
<organism evidence="8 9">
    <name type="scientific">Tothia fuscella</name>
    <dbReference type="NCBI Taxonomy" id="1048955"/>
    <lineage>
        <taxon>Eukaryota</taxon>
        <taxon>Fungi</taxon>
        <taxon>Dikarya</taxon>
        <taxon>Ascomycota</taxon>
        <taxon>Pezizomycotina</taxon>
        <taxon>Dothideomycetes</taxon>
        <taxon>Pleosporomycetidae</taxon>
        <taxon>Venturiales</taxon>
        <taxon>Cylindrosympodiaceae</taxon>
        <taxon>Tothia</taxon>
    </lineage>
</organism>
<keyword evidence="4 6" id="KW-0862">Zinc</keyword>
<dbReference type="Gene3D" id="3.90.180.10">
    <property type="entry name" value="Medium-chain alcohol dehydrogenases, catalytic domain"/>
    <property type="match status" value="1"/>
</dbReference>
<dbReference type="PANTHER" id="PTHR42940:SF1">
    <property type="entry name" value="ENOYL REDUCTASE (ER) DOMAIN-CONTAINING PROTEIN"/>
    <property type="match status" value="1"/>
</dbReference>
<dbReference type="Gene3D" id="3.40.50.720">
    <property type="entry name" value="NAD(P)-binding Rossmann-like Domain"/>
    <property type="match status" value="1"/>
</dbReference>